<organism evidence="2 3">
    <name type="scientific">Halalkalibacter okhensis</name>
    <dbReference type="NCBI Taxonomy" id="333138"/>
    <lineage>
        <taxon>Bacteria</taxon>
        <taxon>Bacillati</taxon>
        <taxon>Bacillota</taxon>
        <taxon>Bacilli</taxon>
        <taxon>Bacillales</taxon>
        <taxon>Bacillaceae</taxon>
        <taxon>Halalkalibacter</taxon>
    </lineage>
</organism>
<evidence type="ECO:0000313" key="3">
    <source>
        <dbReference type="Proteomes" id="UP000030832"/>
    </source>
</evidence>
<protein>
    <submittedName>
        <fullName evidence="2">Uncharacterized protein</fullName>
    </submittedName>
</protein>
<keyword evidence="3" id="KW-1185">Reference proteome</keyword>
<evidence type="ECO:0000313" key="2">
    <source>
        <dbReference type="EMBL" id="KHF38494.1"/>
    </source>
</evidence>
<evidence type="ECO:0000256" key="1">
    <source>
        <dbReference type="SAM" id="Phobius"/>
    </source>
</evidence>
<reference evidence="2 3" key="1">
    <citation type="submission" date="2014-09" db="EMBL/GenBank/DDBJ databases">
        <title>Genome sequencing and annotation of Bacillus Okhensis strain Kh10-101T.</title>
        <authorList>
            <person name="Prakash J.S."/>
        </authorList>
    </citation>
    <scope>NUCLEOTIDE SEQUENCE [LARGE SCALE GENOMIC DNA]</scope>
    <source>
        <strain evidence="3">Kh10-101T</strain>
    </source>
</reference>
<name>A0A0B0IEL3_9BACI</name>
<proteinExistence type="predicted"/>
<dbReference type="AlphaFoldDB" id="A0A0B0IEL3"/>
<gene>
    <name evidence="2" type="ORF">LQ50_21075</name>
</gene>
<sequence length="71" mass="8407">MQTLMFGQKKAKFGLNKYQVGQQIPQFRQNMVQIGQQAIMMPDFLCLELLIIHYLLSFFHLTIVNHYFSLL</sequence>
<feature type="transmembrane region" description="Helical" evidence="1">
    <location>
        <begin position="44"/>
        <end position="68"/>
    </location>
</feature>
<accession>A0A0B0IEL3</accession>
<keyword evidence="1" id="KW-0812">Transmembrane</keyword>
<dbReference type="EMBL" id="JRJU01000038">
    <property type="protein sequence ID" value="KHF38494.1"/>
    <property type="molecule type" value="Genomic_DNA"/>
</dbReference>
<keyword evidence="1" id="KW-0472">Membrane</keyword>
<comment type="caution">
    <text evidence="2">The sequence shown here is derived from an EMBL/GenBank/DDBJ whole genome shotgun (WGS) entry which is preliminary data.</text>
</comment>
<dbReference type="Proteomes" id="UP000030832">
    <property type="component" value="Unassembled WGS sequence"/>
</dbReference>
<keyword evidence="1" id="KW-1133">Transmembrane helix</keyword>